<protein>
    <submittedName>
        <fullName evidence="2">Uncharacterized protein</fullName>
    </submittedName>
</protein>
<dbReference type="EMBL" id="JAJSOF020000017">
    <property type="protein sequence ID" value="KAJ4439420.1"/>
    <property type="molecule type" value="Genomic_DNA"/>
</dbReference>
<accession>A0ABQ8SYZ6</accession>
<dbReference type="Proteomes" id="UP001148838">
    <property type="component" value="Unassembled WGS sequence"/>
</dbReference>
<gene>
    <name evidence="2" type="ORF">ANN_07544</name>
</gene>
<name>A0ABQ8SYZ6_PERAM</name>
<proteinExistence type="predicted"/>
<evidence type="ECO:0000313" key="2">
    <source>
        <dbReference type="EMBL" id="KAJ4439420.1"/>
    </source>
</evidence>
<feature type="compositionally biased region" description="Polar residues" evidence="1">
    <location>
        <begin position="74"/>
        <end position="84"/>
    </location>
</feature>
<evidence type="ECO:0000313" key="3">
    <source>
        <dbReference type="Proteomes" id="UP001148838"/>
    </source>
</evidence>
<reference evidence="2 3" key="1">
    <citation type="journal article" date="2022" name="Allergy">
        <title>Genome assembly and annotation of Periplaneta americana reveal a comprehensive cockroach allergen profile.</title>
        <authorList>
            <person name="Wang L."/>
            <person name="Xiong Q."/>
            <person name="Saelim N."/>
            <person name="Wang L."/>
            <person name="Nong W."/>
            <person name="Wan A.T."/>
            <person name="Shi M."/>
            <person name="Liu X."/>
            <person name="Cao Q."/>
            <person name="Hui J.H.L."/>
            <person name="Sookrung N."/>
            <person name="Leung T.F."/>
            <person name="Tungtrongchitr A."/>
            <person name="Tsui S.K.W."/>
        </authorList>
    </citation>
    <scope>NUCLEOTIDE SEQUENCE [LARGE SCALE GENOMIC DNA]</scope>
    <source>
        <strain evidence="2">PWHHKU_190912</strain>
    </source>
</reference>
<comment type="caution">
    <text evidence="2">The sequence shown here is derived from an EMBL/GenBank/DDBJ whole genome shotgun (WGS) entry which is preliminary data.</text>
</comment>
<feature type="region of interest" description="Disordered" evidence="1">
    <location>
        <begin position="64"/>
        <end position="84"/>
    </location>
</feature>
<sequence length="84" mass="9540">MAGLCEDGNEPPSSLKAMKFVFKTLVVHTCEVTIDFDDIINASSVKKVPRKYLEFTSKMYRSSSTEVPQEDTHIQTQTYDKCTE</sequence>
<organism evidence="2 3">
    <name type="scientific">Periplaneta americana</name>
    <name type="common">American cockroach</name>
    <name type="synonym">Blatta americana</name>
    <dbReference type="NCBI Taxonomy" id="6978"/>
    <lineage>
        <taxon>Eukaryota</taxon>
        <taxon>Metazoa</taxon>
        <taxon>Ecdysozoa</taxon>
        <taxon>Arthropoda</taxon>
        <taxon>Hexapoda</taxon>
        <taxon>Insecta</taxon>
        <taxon>Pterygota</taxon>
        <taxon>Neoptera</taxon>
        <taxon>Polyneoptera</taxon>
        <taxon>Dictyoptera</taxon>
        <taxon>Blattodea</taxon>
        <taxon>Blattoidea</taxon>
        <taxon>Blattidae</taxon>
        <taxon>Blattinae</taxon>
        <taxon>Periplaneta</taxon>
    </lineage>
</organism>
<evidence type="ECO:0000256" key="1">
    <source>
        <dbReference type="SAM" id="MobiDB-lite"/>
    </source>
</evidence>
<keyword evidence="3" id="KW-1185">Reference proteome</keyword>